<feature type="domain" description="SCP2" evidence="1">
    <location>
        <begin position="7"/>
        <end position="106"/>
    </location>
</feature>
<dbReference type="RefSeq" id="WP_177169700.1">
    <property type="nucleotide sequence ID" value="NZ_FOGV01000014.1"/>
</dbReference>
<protein>
    <submittedName>
        <fullName evidence="2">SCP-2 sterol transfer family protein</fullName>
    </submittedName>
</protein>
<dbReference type="AlphaFoldDB" id="A0A1H9UH72"/>
<evidence type="ECO:0000313" key="2">
    <source>
        <dbReference type="EMBL" id="SES08413.1"/>
    </source>
</evidence>
<name>A0A1H9UH72_9BACI</name>
<accession>A0A1H9UH72</accession>
<dbReference type="InterPro" id="IPR036527">
    <property type="entry name" value="SCP2_sterol-bd_dom_sf"/>
</dbReference>
<dbReference type="PANTHER" id="PTHR10094:SF25">
    <property type="entry name" value="SCP2 STEROL-BINDING DOMAIN-CONTAINING PROTEIN 1"/>
    <property type="match status" value="1"/>
</dbReference>
<dbReference type="InterPro" id="IPR003033">
    <property type="entry name" value="SCP2_sterol-bd_dom"/>
</dbReference>
<dbReference type="PANTHER" id="PTHR10094">
    <property type="entry name" value="STEROL CARRIER PROTEIN 2 SCP-2 FAMILY PROTEIN"/>
    <property type="match status" value="1"/>
</dbReference>
<dbReference type="STRING" id="1464123.SAMN05444126_11432"/>
<proteinExistence type="predicted"/>
<reference evidence="3" key="1">
    <citation type="submission" date="2016-10" db="EMBL/GenBank/DDBJ databases">
        <authorList>
            <person name="de Groot N.N."/>
        </authorList>
    </citation>
    <scope>NUCLEOTIDE SEQUENCE [LARGE SCALE GENOMIC DNA]</scope>
    <source>
        <strain evidence="3">10nlg</strain>
    </source>
</reference>
<evidence type="ECO:0000313" key="3">
    <source>
        <dbReference type="Proteomes" id="UP000199318"/>
    </source>
</evidence>
<dbReference type="Gene3D" id="3.30.1050.10">
    <property type="entry name" value="SCP2 sterol-binding domain"/>
    <property type="match status" value="1"/>
</dbReference>
<dbReference type="GO" id="GO:0005829">
    <property type="term" value="C:cytosol"/>
    <property type="evidence" value="ECO:0007669"/>
    <property type="project" value="TreeGrafter"/>
</dbReference>
<dbReference type="Proteomes" id="UP000199318">
    <property type="component" value="Unassembled WGS sequence"/>
</dbReference>
<evidence type="ECO:0000259" key="1">
    <source>
        <dbReference type="Pfam" id="PF02036"/>
    </source>
</evidence>
<organism evidence="2 3">
    <name type="scientific">Salisediminibacterium halotolerans</name>
    <dbReference type="NCBI Taxonomy" id="517425"/>
    <lineage>
        <taxon>Bacteria</taxon>
        <taxon>Bacillati</taxon>
        <taxon>Bacillota</taxon>
        <taxon>Bacilli</taxon>
        <taxon>Bacillales</taxon>
        <taxon>Bacillaceae</taxon>
        <taxon>Salisediminibacterium</taxon>
    </lineage>
</organism>
<dbReference type="Pfam" id="PF02036">
    <property type="entry name" value="SCP2"/>
    <property type="match status" value="1"/>
</dbReference>
<sequence>MAVQATFEKLTAKMNTDPAPIEQLSYVYQFDLTGSESGTYQLKIDHGEVTYTTGVKWEPRLTLKLSDDHFVQLANDDLNPTMAYMKGQLKVDGDIGHALKFHQLIKKYQDD</sequence>
<gene>
    <name evidence="2" type="ORF">SAMN05444126_11432</name>
</gene>
<comment type="caution">
    <text evidence="2">The sequence shown here is derived from an EMBL/GenBank/DDBJ whole genome shotgun (WGS) entry which is preliminary data.</text>
</comment>
<keyword evidence="3" id="KW-1185">Reference proteome</keyword>
<dbReference type="SUPFAM" id="SSF55718">
    <property type="entry name" value="SCP-like"/>
    <property type="match status" value="1"/>
</dbReference>
<dbReference type="EMBL" id="FOGV01000014">
    <property type="protein sequence ID" value="SES08413.1"/>
    <property type="molecule type" value="Genomic_DNA"/>
</dbReference>